<name>A0A3R9KUD3_9PSEU</name>
<dbReference type="OrthoDB" id="9832619at2"/>
<gene>
    <name evidence="1" type="ORF">EIY87_00050</name>
</gene>
<sequence>MTANKARKRATRTRAAEAGISYTAAHFENTAPRPVGEQRPEWAGIDWYAFPPEPPRGCRLGVLHANQRYYWTIRRRWASIAPEQVQRQAHSAADPLRRAQHLAGWWPEGLIYFGRTRDVALSVLYTIAMHDWPDLVPNAEVLAELAAAGEPAPVDAAFAELDRHARLLAGDQRHAPTVELVEQARTILQTQAADTSDPRRRRHAEIALANIRRALTPYDVGRDGYPIAEGIAMPGALATLDAMLCSSQGGFPPGTVVSCQDGGRRVLAEIDRCRWAPAGGGPTHYDVHWFGAPGEVPHRAEQLVTAEDVQLPSGTAAPWMTRL</sequence>
<keyword evidence="2" id="KW-1185">Reference proteome</keyword>
<accession>A0A3R9KUD3</accession>
<dbReference type="Proteomes" id="UP000267081">
    <property type="component" value="Unassembled WGS sequence"/>
</dbReference>
<reference evidence="1 2" key="1">
    <citation type="submission" date="2018-12" db="EMBL/GenBank/DDBJ databases">
        <title>Amycolatopsis eburnea sp. nov. actinomycete associate with arbuscular mycorrhiza fungal spore.</title>
        <authorList>
            <person name="Lumyong S."/>
            <person name="Chaiya L."/>
        </authorList>
    </citation>
    <scope>NUCLEOTIDE SEQUENCE [LARGE SCALE GENOMIC DNA]</scope>
    <source>
        <strain evidence="1 2">GLM-1</strain>
    </source>
</reference>
<dbReference type="RefSeq" id="WP_125305548.1">
    <property type="nucleotide sequence ID" value="NZ_RSEC01000002.1"/>
</dbReference>
<protein>
    <submittedName>
        <fullName evidence="1">Uncharacterized protein</fullName>
    </submittedName>
</protein>
<evidence type="ECO:0000313" key="2">
    <source>
        <dbReference type="Proteomes" id="UP000267081"/>
    </source>
</evidence>
<evidence type="ECO:0000313" key="1">
    <source>
        <dbReference type="EMBL" id="RSD26416.1"/>
    </source>
</evidence>
<organism evidence="1 2">
    <name type="scientific">Amycolatopsis eburnea</name>
    <dbReference type="NCBI Taxonomy" id="2267691"/>
    <lineage>
        <taxon>Bacteria</taxon>
        <taxon>Bacillati</taxon>
        <taxon>Actinomycetota</taxon>
        <taxon>Actinomycetes</taxon>
        <taxon>Pseudonocardiales</taxon>
        <taxon>Pseudonocardiaceae</taxon>
        <taxon>Amycolatopsis</taxon>
    </lineage>
</organism>
<dbReference type="EMBL" id="RSEC01000002">
    <property type="protein sequence ID" value="RSD26416.1"/>
    <property type="molecule type" value="Genomic_DNA"/>
</dbReference>
<dbReference type="AlphaFoldDB" id="A0A3R9KUD3"/>
<proteinExistence type="predicted"/>
<comment type="caution">
    <text evidence="1">The sequence shown here is derived from an EMBL/GenBank/DDBJ whole genome shotgun (WGS) entry which is preliminary data.</text>
</comment>